<evidence type="ECO:0000313" key="2">
    <source>
        <dbReference type="EMBL" id="MCI57424.1"/>
    </source>
</evidence>
<sequence>IEESIKGAKITEYHSQFAVPASSTAPTYAAESASAAAPDSAAAPSTAAPPNFHLCHAEKVTVIPHMHFD</sequence>
<dbReference type="EMBL" id="LXQA010528743">
    <property type="protein sequence ID" value="MCI57424.1"/>
    <property type="molecule type" value="Genomic_DNA"/>
</dbReference>
<name>A0A392TA58_9FABA</name>
<accession>A0A392TA58</accession>
<dbReference type="Proteomes" id="UP000265520">
    <property type="component" value="Unassembled WGS sequence"/>
</dbReference>
<evidence type="ECO:0000313" key="3">
    <source>
        <dbReference type="Proteomes" id="UP000265520"/>
    </source>
</evidence>
<organism evidence="2 3">
    <name type="scientific">Trifolium medium</name>
    <dbReference type="NCBI Taxonomy" id="97028"/>
    <lineage>
        <taxon>Eukaryota</taxon>
        <taxon>Viridiplantae</taxon>
        <taxon>Streptophyta</taxon>
        <taxon>Embryophyta</taxon>
        <taxon>Tracheophyta</taxon>
        <taxon>Spermatophyta</taxon>
        <taxon>Magnoliopsida</taxon>
        <taxon>eudicotyledons</taxon>
        <taxon>Gunneridae</taxon>
        <taxon>Pentapetalae</taxon>
        <taxon>rosids</taxon>
        <taxon>fabids</taxon>
        <taxon>Fabales</taxon>
        <taxon>Fabaceae</taxon>
        <taxon>Papilionoideae</taxon>
        <taxon>50 kb inversion clade</taxon>
        <taxon>NPAAA clade</taxon>
        <taxon>Hologalegina</taxon>
        <taxon>IRL clade</taxon>
        <taxon>Trifolieae</taxon>
        <taxon>Trifolium</taxon>
    </lineage>
</organism>
<reference evidence="2 3" key="1">
    <citation type="journal article" date="2018" name="Front. Plant Sci.">
        <title>Red Clover (Trifolium pratense) and Zigzag Clover (T. medium) - A Picture of Genomic Similarities and Differences.</title>
        <authorList>
            <person name="Dluhosova J."/>
            <person name="Istvanek J."/>
            <person name="Nedelnik J."/>
            <person name="Repkova J."/>
        </authorList>
    </citation>
    <scope>NUCLEOTIDE SEQUENCE [LARGE SCALE GENOMIC DNA]</scope>
    <source>
        <strain evidence="3">cv. 10/8</strain>
        <tissue evidence="2">Leaf</tissue>
    </source>
</reference>
<proteinExistence type="predicted"/>
<feature type="region of interest" description="Disordered" evidence="1">
    <location>
        <begin position="28"/>
        <end position="48"/>
    </location>
</feature>
<comment type="caution">
    <text evidence="2">The sequence shown here is derived from an EMBL/GenBank/DDBJ whole genome shotgun (WGS) entry which is preliminary data.</text>
</comment>
<evidence type="ECO:0000256" key="1">
    <source>
        <dbReference type="SAM" id="MobiDB-lite"/>
    </source>
</evidence>
<feature type="non-terminal residue" evidence="2">
    <location>
        <position position="69"/>
    </location>
</feature>
<feature type="non-terminal residue" evidence="2">
    <location>
        <position position="1"/>
    </location>
</feature>
<protein>
    <submittedName>
        <fullName evidence="2">F-box/FBD/LRR-repeat protein</fullName>
    </submittedName>
</protein>
<keyword evidence="3" id="KW-1185">Reference proteome</keyword>
<dbReference type="AlphaFoldDB" id="A0A392TA58"/>